<proteinExistence type="predicted"/>
<dbReference type="EMBL" id="LR796641">
    <property type="protein sequence ID" value="CAB4155830.1"/>
    <property type="molecule type" value="Genomic_DNA"/>
</dbReference>
<name>A0A6J5N885_9CAUD</name>
<evidence type="ECO:0000313" key="1">
    <source>
        <dbReference type="EMBL" id="CAB4155830.1"/>
    </source>
</evidence>
<reference evidence="1" key="1">
    <citation type="submission" date="2020-04" db="EMBL/GenBank/DDBJ databases">
        <authorList>
            <person name="Chiriac C."/>
            <person name="Salcher M."/>
            <person name="Ghai R."/>
            <person name="Kavagutti S V."/>
        </authorList>
    </citation>
    <scope>NUCLEOTIDE SEQUENCE</scope>
</reference>
<gene>
    <name evidence="1" type="ORF">UFOVP668_20</name>
</gene>
<organism evidence="1">
    <name type="scientific">uncultured Caudovirales phage</name>
    <dbReference type="NCBI Taxonomy" id="2100421"/>
    <lineage>
        <taxon>Viruses</taxon>
        <taxon>Duplodnaviria</taxon>
        <taxon>Heunggongvirae</taxon>
        <taxon>Uroviricota</taxon>
        <taxon>Caudoviricetes</taxon>
        <taxon>Peduoviridae</taxon>
        <taxon>Maltschvirus</taxon>
        <taxon>Maltschvirus maltsch</taxon>
    </lineage>
</organism>
<sequence length="85" mass="9639">MATFRPPTDDFVYWAESYESGIMSYLKPGRRGRNVFKMTDGSFTESQPFDDSLVAHTYHGGHIHPLTAQEETDLRTAGYGDYIEA</sequence>
<accession>A0A6J5N885</accession>
<protein>
    <submittedName>
        <fullName evidence="1">Uncharacterized protein</fullName>
    </submittedName>
</protein>